<dbReference type="InterPro" id="IPR028098">
    <property type="entry name" value="Glyco_trans_4-like_N"/>
</dbReference>
<evidence type="ECO:0000313" key="5">
    <source>
        <dbReference type="Proteomes" id="UP001139450"/>
    </source>
</evidence>
<organism evidence="4 5">
    <name type="scientific">Mucilaginibacter straminoryzae</name>
    <dbReference type="NCBI Taxonomy" id="2932774"/>
    <lineage>
        <taxon>Bacteria</taxon>
        <taxon>Pseudomonadati</taxon>
        <taxon>Bacteroidota</taxon>
        <taxon>Sphingobacteriia</taxon>
        <taxon>Sphingobacteriales</taxon>
        <taxon>Sphingobacteriaceae</taxon>
        <taxon>Mucilaginibacter</taxon>
    </lineage>
</organism>
<dbReference type="Pfam" id="PF13439">
    <property type="entry name" value="Glyco_transf_4"/>
    <property type="match status" value="1"/>
</dbReference>
<accession>A0A9X1X2X4</accession>
<name>A0A9X1X2X4_9SPHI</name>
<dbReference type="Gene3D" id="3.40.50.2000">
    <property type="entry name" value="Glycogen Phosphorylase B"/>
    <property type="match status" value="2"/>
</dbReference>
<dbReference type="PANTHER" id="PTHR46401:SF2">
    <property type="entry name" value="GLYCOSYLTRANSFERASE WBBK-RELATED"/>
    <property type="match status" value="1"/>
</dbReference>
<feature type="domain" description="Glycosyl transferase family 1" evidence="2">
    <location>
        <begin position="187"/>
        <end position="313"/>
    </location>
</feature>
<evidence type="ECO:0000259" key="3">
    <source>
        <dbReference type="Pfam" id="PF13439"/>
    </source>
</evidence>
<dbReference type="RefSeq" id="WP_245130069.1">
    <property type="nucleotide sequence ID" value="NZ_JALJEJ010000004.1"/>
</dbReference>
<dbReference type="AlphaFoldDB" id="A0A9X1X2X4"/>
<dbReference type="PANTHER" id="PTHR46401">
    <property type="entry name" value="GLYCOSYLTRANSFERASE WBBK-RELATED"/>
    <property type="match status" value="1"/>
</dbReference>
<dbReference type="EC" id="2.4.-.-" evidence="4"/>
<evidence type="ECO:0000313" key="4">
    <source>
        <dbReference type="EMBL" id="MCJ8210232.1"/>
    </source>
</evidence>
<reference evidence="4" key="1">
    <citation type="submission" date="2022-04" db="EMBL/GenBank/DDBJ databases">
        <title>Mucilaginibacter sp. RS28 isolated from freshwater.</title>
        <authorList>
            <person name="Ko S.-R."/>
        </authorList>
    </citation>
    <scope>NUCLEOTIDE SEQUENCE</scope>
    <source>
        <strain evidence="4">RS28</strain>
    </source>
</reference>
<dbReference type="InterPro" id="IPR001296">
    <property type="entry name" value="Glyco_trans_1"/>
</dbReference>
<dbReference type="GO" id="GO:0016757">
    <property type="term" value="F:glycosyltransferase activity"/>
    <property type="evidence" value="ECO:0007669"/>
    <property type="project" value="UniProtKB-KW"/>
</dbReference>
<proteinExistence type="predicted"/>
<dbReference type="EMBL" id="JALJEJ010000004">
    <property type="protein sequence ID" value="MCJ8210232.1"/>
    <property type="molecule type" value="Genomic_DNA"/>
</dbReference>
<keyword evidence="5" id="KW-1185">Reference proteome</keyword>
<keyword evidence="1 4" id="KW-0808">Transferase</keyword>
<comment type="caution">
    <text evidence="4">The sequence shown here is derived from an EMBL/GenBank/DDBJ whole genome shotgun (WGS) entry which is preliminary data.</text>
</comment>
<evidence type="ECO:0000256" key="1">
    <source>
        <dbReference type="ARBA" id="ARBA00022679"/>
    </source>
</evidence>
<gene>
    <name evidence="4" type="ORF">MUY27_10960</name>
</gene>
<evidence type="ECO:0000259" key="2">
    <source>
        <dbReference type="Pfam" id="PF00534"/>
    </source>
</evidence>
<dbReference type="GO" id="GO:0009103">
    <property type="term" value="P:lipopolysaccharide biosynthetic process"/>
    <property type="evidence" value="ECO:0007669"/>
    <property type="project" value="TreeGrafter"/>
</dbReference>
<sequence length="403" mass="45541">MRIVFFTHPAFLNSQSMPRFATMLAEGMKGKGHEVELWNPEAFFYKAPVPDKLKKWMGYLDQFIAFPLKVRKALKQQPVDTLYVFTDHALGPWVPLVADRPHVIHCHDFLAQRSAMGEIPENVTGITGRKYQEFIRNGYKRGQNFISVSKKTEQDLLFFLNRKPRFSTVIYNGLNSGFQPLQPQRVRQSIQAETGIDVSNGYLLHVGGNQWYKNRVGVVKIYKEWRAQYQQRLPLLLIGAAPTAGLLEEASASDYSEDIYFLVGKGDDFVQNAYAGATLFLFPSLAEGFGWPIAEAMASGCPVITTNEAPMTEVGGIAASYIPKMPHDTAELREWLKIAAKVLQETVNLSVEAREAIINSGYLNIKKFDLDQALNLVEQAYQNILADKQFYESVIRDRKYGPS</sequence>
<dbReference type="Proteomes" id="UP001139450">
    <property type="component" value="Unassembled WGS sequence"/>
</dbReference>
<keyword evidence="4" id="KW-0328">Glycosyltransferase</keyword>
<dbReference type="Pfam" id="PF00534">
    <property type="entry name" value="Glycos_transf_1"/>
    <property type="match status" value="1"/>
</dbReference>
<dbReference type="SUPFAM" id="SSF53756">
    <property type="entry name" value="UDP-Glycosyltransferase/glycogen phosphorylase"/>
    <property type="match status" value="1"/>
</dbReference>
<protein>
    <submittedName>
        <fullName evidence="4">Glycosyltransferase</fullName>
        <ecNumber evidence="4">2.4.-.-</ecNumber>
    </submittedName>
</protein>
<feature type="domain" description="Glycosyltransferase subfamily 4-like N-terminal" evidence="3">
    <location>
        <begin position="19"/>
        <end position="175"/>
    </location>
</feature>